<dbReference type="RefSeq" id="WP_117316024.1">
    <property type="nucleotide sequence ID" value="NZ_QQSW01000005.1"/>
</dbReference>
<accession>A0A4R2KX71</accession>
<evidence type="ECO:0000259" key="2">
    <source>
        <dbReference type="PROSITE" id="PS51707"/>
    </source>
</evidence>
<evidence type="ECO:0000313" key="4">
    <source>
        <dbReference type="Proteomes" id="UP000294980"/>
    </source>
</evidence>
<dbReference type="SUPFAM" id="SSF55154">
    <property type="entry name" value="CYTH-like phosphatases"/>
    <property type="match status" value="1"/>
</dbReference>
<dbReference type="InterPro" id="IPR033469">
    <property type="entry name" value="CYTH-like_dom_sf"/>
</dbReference>
<dbReference type="OrthoDB" id="9805588at2"/>
<dbReference type="Proteomes" id="UP000294980">
    <property type="component" value="Unassembled WGS sequence"/>
</dbReference>
<dbReference type="EMBL" id="SLWX01000006">
    <property type="protein sequence ID" value="TCO75856.1"/>
    <property type="molecule type" value="Genomic_DNA"/>
</dbReference>
<gene>
    <name evidence="3" type="ORF">EV688_10646</name>
</gene>
<dbReference type="PANTHER" id="PTHR40114">
    <property type="entry name" value="SLR0698 PROTEIN"/>
    <property type="match status" value="1"/>
</dbReference>
<protein>
    <submittedName>
        <fullName evidence="3">CYTH domain-containing protein</fullName>
    </submittedName>
</protein>
<keyword evidence="4" id="KW-1185">Reference proteome</keyword>
<proteinExistence type="predicted"/>
<dbReference type="PROSITE" id="PS51707">
    <property type="entry name" value="CYTH"/>
    <property type="match status" value="1"/>
</dbReference>
<organism evidence="3 4">
    <name type="scientific">Chromatocurvus halotolerans</name>
    <dbReference type="NCBI Taxonomy" id="1132028"/>
    <lineage>
        <taxon>Bacteria</taxon>
        <taxon>Pseudomonadati</taxon>
        <taxon>Pseudomonadota</taxon>
        <taxon>Gammaproteobacteria</taxon>
        <taxon>Cellvibrionales</taxon>
        <taxon>Halieaceae</taxon>
        <taxon>Chromatocurvus</taxon>
    </lineage>
</organism>
<dbReference type="PANTHER" id="PTHR40114:SF1">
    <property type="entry name" value="SLR0698 PROTEIN"/>
    <property type="match status" value="1"/>
</dbReference>
<dbReference type="SMART" id="SM01118">
    <property type="entry name" value="CYTH"/>
    <property type="match status" value="1"/>
</dbReference>
<feature type="active site" description="Proton acceptor" evidence="1">
    <location>
        <position position="30"/>
    </location>
</feature>
<reference evidence="3 4" key="1">
    <citation type="submission" date="2019-03" db="EMBL/GenBank/DDBJ databases">
        <title>Genomic Encyclopedia of Type Strains, Phase IV (KMG-IV): sequencing the most valuable type-strain genomes for metagenomic binning, comparative biology and taxonomic classification.</title>
        <authorList>
            <person name="Goeker M."/>
        </authorList>
    </citation>
    <scope>NUCLEOTIDE SEQUENCE [LARGE SCALE GENOMIC DNA]</scope>
    <source>
        <strain evidence="3 4">DSM 23344</strain>
    </source>
</reference>
<dbReference type="InterPro" id="IPR012042">
    <property type="entry name" value="NeuTTM/CthTTM-like"/>
</dbReference>
<dbReference type="PIRSF" id="PIRSF016487">
    <property type="entry name" value="CYTH_UCP016487"/>
    <property type="match status" value="1"/>
</dbReference>
<comment type="caution">
    <text evidence="3">The sequence shown here is derived from an EMBL/GenBank/DDBJ whole genome shotgun (WGS) entry which is preliminary data.</text>
</comment>
<dbReference type="AlphaFoldDB" id="A0A4R2KX71"/>
<sequence length="156" mass="17623">MEIERKFQIDLTSLPFALNDYPSSVIEQGYLAVSKVDDREVRLRKRNGEFSLAVKTGQGRMRGEGEVPLSAEQFQTLWPFTDGQRIKKTRYAIPLGELSAELDVYLGRHSGLAVVEVEFPGEAAADNFKPPHWFGDEVTQNATYKNQQLALHGLPW</sequence>
<evidence type="ECO:0000256" key="1">
    <source>
        <dbReference type="PIRSR" id="PIRSR016487-1"/>
    </source>
</evidence>
<name>A0A4R2KX71_9GAMM</name>
<dbReference type="CDD" id="cd07761">
    <property type="entry name" value="CYTH-like_CthTTM-like"/>
    <property type="match status" value="1"/>
</dbReference>
<evidence type="ECO:0000313" key="3">
    <source>
        <dbReference type="EMBL" id="TCO75856.1"/>
    </source>
</evidence>
<feature type="domain" description="CYTH" evidence="2">
    <location>
        <begin position="1"/>
        <end position="156"/>
    </location>
</feature>
<dbReference type="Gene3D" id="2.40.320.10">
    <property type="entry name" value="Hypothetical Protein Pfu-838710-001"/>
    <property type="match status" value="1"/>
</dbReference>
<dbReference type="InterPro" id="IPR023577">
    <property type="entry name" value="CYTH_domain"/>
</dbReference>